<keyword evidence="4" id="KW-0238">DNA-binding</keyword>
<keyword evidence="10" id="KW-1185">Reference proteome</keyword>
<comment type="caution">
    <text evidence="9">The sequence shown here is derived from an EMBL/GenBank/DDBJ whole genome shotgun (WGS) entry which is preliminary data.</text>
</comment>
<comment type="function">
    <text evidence="1">Putative transcription factor.</text>
</comment>
<dbReference type="InterPro" id="IPR003035">
    <property type="entry name" value="RWP-RK_dom"/>
</dbReference>
<dbReference type="Proteomes" id="UP000612055">
    <property type="component" value="Unassembled WGS sequence"/>
</dbReference>
<keyword evidence="2" id="KW-0805">Transcription regulation</keyword>
<evidence type="ECO:0000313" key="10">
    <source>
        <dbReference type="Proteomes" id="UP000612055"/>
    </source>
</evidence>
<keyword evidence="3" id="KW-0175">Coiled coil</keyword>
<evidence type="ECO:0000256" key="2">
    <source>
        <dbReference type="ARBA" id="ARBA00023015"/>
    </source>
</evidence>
<accession>A0A836BWG0</accession>
<name>A0A836BWG0_9CHLO</name>
<dbReference type="GO" id="GO:0003677">
    <property type="term" value="F:DNA binding"/>
    <property type="evidence" value="ECO:0007669"/>
    <property type="project" value="UniProtKB-KW"/>
</dbReference>
<reference evidence="9" key="1">
    <citation type="journal article" date="2020" name="bioRxiv">
        <title>Comparative genomics of Chlamydomonas.</title>
        <authorList>
            <person name="Craig R.J."/>
            <person name="Hasan A.R."/>
            <person name="Ness R.W."/>
            <person name="Keightley P.D."/>
        </authorList>
    </citation>
    <scope>NUCLEOTIDE SEQUENCE</scope>
    <source>
        <strain evidence="9">CCAP 11/70</strain>
    </source>
</reference>
<evidence type="ECO:0000313" key="9">
    <source>
        <dbReference type="EMBL" id="KAG2490074.1"/>
    </source>
</evidence>
<keyword evidence="6" id="KW-0539">Nucleus</keyword>
<organism evidence="9 10">
    <name type="scientific">Edaphochlamys debaryana</name>
    <dbReference type="NCBI Taxonomy" id="47281"/>
    <lineage>
        <taxon>Eukaryota</taxon>
        <taxon>Viridiplantae</taxon>
        <taxon>Chlorophyta</taxon>
        <taxon>core chlorophytes</taxon>
        <taxon>Chlorophyceae</taxon>
        <taxon>CS clade</taxon>
        <taxon>Chlamydomonadales</taxon>
        <taxon>Chlamydomonadales incertae sedis</taxon>
        <taxon>Edaphochlamys</taxon>
    </lineage>
</organism>
<dbReference type="Pfam" id="PF02042">
    <property type="entry name" value="RWP-RK"/>
    <property type="match status" value="1"/>
</dbReference>
<feature type="region of interest" description="Disordered" evidence="7">
    <location>
        <begin position="466"/>
        <end position="501"/>
    </location>
</feature>
<feature type="region of interest" description="Disordered" evidence="7">
    <location>
        <begin position="331"/>
        <end position="355"/>
    </location>
</feature>
<evidence type="ECO:0000256" key="7">
    <source>
        <dbReference type="SAM" id="MobiDB-lite"/>
    </source>
</evidence>
<dbReference type="PANTHER" id="PTHR46373:SF2">
    <property type="entry name" value="RWP-RK DOMAIN-CONTAINING PROTEIN"/>
    <property type="match status" value="1"/>
</dbReference>
<evidence type="ECO:0000256" key="4">
    <source>
        <dbReference type="ARBA" id="ARBA00023125"/>
    </source>
</evidence>
<gene>
    <name evidence="9" type="ORF">HYH03_011539</name>
</gene>
<dbReference type="EMBL" id="JAEHOE010000066">
    <property type="protein sequence ID" value="KAG2490074.1"/>
    <property type="molecule type" value="Genomic_DNA"/>
</dbReference>
<sequence>MDYAASSAACWYAASGLPAPSAPAASLPAFLPGVDAALAALEACGGHGGRAPSLSLTSAALSLPAYNAGYARAASAPVPWPWTQPPPPAPAPAPAHALPPLHPLLQPLARDQQCRPEADPGAGPCFAQPLQPQPTAAAALPTHMAPTHMAPTHMAVERCPAGAVPRVASAPLPASHPLVALTVPAQAVATRMAVERSKGAVTDQLMMTRDAEAAALASLLLEIAAAPWPALHTYWGAPSAAPPLQVAAAAAAGMDVAAAGPGLEPRVAGFAAAAEARPARAPAAVAAAVNPSAILAAPVGTPAALVAAAMIELAAPSAAATAAAAASAAASGSRELPPTPPRAGPPHAAHGTSNMAAAAAAAAAAAGPEEVTAAANAAQGLVPAAKRLGMGGTQLKRRCRALGIRRWPQRKLASLARVAEAVAADVGLAAEQREELLRSVTLSRADIQRDPDAPLRVDLAAYRQGTYRATGGDRSEGKDGRRGGGVGAQGPSSDHAASDLD</sequence>
<evidence type="ECO:0000256" key="6">
    <source>
        <dbReference type="ARBA" id="ARBA00023242"/>
    </source>
</evidence>
<dbReference type="OrthoDB" id="552509at2759"/>
<dbReference type="PROSITE" id="PS51519">
    <property type="entry name" value="RWP_RK"/>
    <property type="match status" value="1"/>
</dbReference>
<dbReference type="InterPro" id="IPR044607">
    <property type="entry name" value="RKD-like"/>
</dbReference>
<evidence type="ECO:0000256" key="5">
    <source>
        <dbReference type="ARBA" id="ARBA00023163"/>
    </source>
</evidence>
<dbReference type="PANTHER" id="PTHR46373">
    <property type="entry name" value="PROTEIN RKD4"/>
    <property type="match status" value="1"/>
</dbReference>
<proteinExistence type="predicted"/>
<feature type="compositionally biased region" description="Low complexity" evidence="7">
    <location>
        <begin position="345"/>
        <end position="355"/>
    </location>
</feature>
<protein>
    <recommendedName>
        <fullName evidence="8">RWP-RK domain-containing protein</fullName>
    </recommendedName>
</protein>
<dbReference type="GO" id="GO:0003700">
    <property type="term" value="F:DNA-binding transcription factor activity"/>
    <property type="evidence" value="ECO:0007669"/>
    <property type="project" value="InterPro"/>
</dbReference>
<feature type="domain" description="RWP-RK" evidence="8">
    <location>
        <begin position="348"/>
        <end position="435"/>
    </location>
</feature>
<evidence type="ECO:0000259" key="8">
    <source>
        <dbReference type="PROSITE" id="PS51519"/>
    </source>
</evidence>
<dbReference type="AlphaFoldDB" id="A0A836BWG0"/>
<evidence type="ECO:0000256" key="3">
    <source>
        <dbReference type="ARBA" id="ARBA00023054"/>
    </source>
</evidence>
<evidence type="ECO:0000256" key="1">
    <source>
        <dbReference type="ARBA" id="ARBA00004049"/>
    </source>
</evidence>
<feature type="compositionally biased region" description="Basic and acidic residues" evidence="7">
    <location>
        <begin position="471"/>
        <end position="482"/>
    </location>
</feature>
<keyword evidence="5" id="KW-0804">Transcription</keyword>